<evidence type="ECO:0000313" key="2">
    <source>
        <dbReference type="EMBL" id="SEU05157.1"/>
    </source>
</evidence>
<protein>
    <submittedName>
        <fullName evidence="2">Uncharacterized protein</fullName>
    </submittedName>
</protein>
<dbReference type="Proteomes" id="UP000181981">
    <property type="component" value="Unassembled WGS sequence"/>
</dbReference>
<accession>A0A1I0J7H4</accession>
<organism evidence="2 3">
    <name type="scientific">Draconibacterium orientale</name>
    <dbReference type="NCBI Taxonomy" id="1168034"/>
    <lineage>
        <taxon>Bacteria</taxon>
        <taxon>Pseudomonadati</taxon>
        <taxon>Bacteroidota</taxon>
        <taxon>Bacteroidia</taxon>
        <taxon>Marinilabiliales</taxon>
        <taxon>Prolixibacteraceae</taxon>
        <taxon>Draconibacterium</taxon>
    </lineage>
</organism>
<sequence>MESPTGMKARSNDSISLKKSDYEAHTAVVR</sequence>
<gene>
    <name evidence="2" type="ORF">SAMN05444285_1382</name>
</gene>
<evidence type="ECO:0000313" key="3">
    <source>
        <dbReference type="Proteomes" id="UP000181981"/>
    </source>
</evidence>
<name>A0A1I0J7H4_9BACT</name>
<dbReference type="AlphaFoldDB" id="A0A1I0J7H4"/>
<proteinExistence type="predicted"/>
<feature type="region of interest" description="Disordered" evidence="1">
    <location>
        <begin position="1"/>
        <end position="30"/>
    </location>
</feature>
<evidence type="ECO:0000256" key="1">
    <source>
        <dbReference type="SAM" id="MobiDB-lite"/>
    </source>
</evidence>
<reference evidence="2 3" key="1">
    <citation type="submission" date="2016-10" db="EMBL/GenBank/DDBJ databases">
        <authorList>
            <person name="de Groot N.N."/>
        </authorList>
    </citation>
    <scope>NUCLEOTIDE SEQUENCE [LARGE SCALE GENOMIC DNA]</scope>
    <source>
        <strain evidence="2 3">DSM 25947</strain>
    </source>
</reference>
<dbReference type="EMBL" id="FOHT01000038">
    <property type="protein sequence ID" value="SEU05157.1"/>
    <property type="molecule type" value="Genomic_DNA"/>
</dbReference>